<keyword evidence="3 10" id="KW-0136">Cellulose degradation</keyword>
<gene>
    <name evidence="12" type="ORF">M422DRAFT_171730</name>
</gene>
<keyword evidence="10" id="KW-0964">Secreted</keyword>
<evidence type="ECO:0000313" key="13">
    <source>
        <dbReference type="Proteomes" id="UP000054279"/>
    </source>
</evidence>
<keyword evidence="9 10" id="KW-0624">Polysaccharide degradation</keyword>
<evidence type="ECO:0000256" key="5">
    <source>
        <dbReference type="ARBA" id="ARBA00023008"/>
    </source>
</evidence>
<comment type="function">
    <text evidence="10">Lytic polysaccharide monooxygenase (LMPO) that depolymerizes crystalline and amorphous polysaccharides via the oxidation of scissile alpha- or beta-(1-4)-glycosidic bonds, yielding C1 and/or C4 oxidation products. Catalysis by LPMOs requires the reduction of the active-site copper from Cu(II) to Cu(I) by a reducing agent and H(2)O(2) or O(2) as a cosubstrate.</text>
</comment>
<dbReference type="AlphaFoldDB" id="A0A0C9V545"/>
<evidence type="ECO:0000256" key="1">
    <source>
        <dbReference type="ARBA" id="ARBA00022723"/>
    </source>
</evidence>
<dbReference type="PANTHER" id="PTHR33353">
    <property type="entry name" value="PUTATIVE (AFU_ORTHOLOGUE AFUA_1G12560)-RELATED"/>
    <property type="match status" value="1"/>
</dbReference>
<dbReference type="Proteomes" id="UP000054279">
    <property type="component" value="Unassembled WGS sequence"/>
</dbReference>
<sequence>GVDRLVANKGLQTFTIPSCIASGQYLLRTEIIALHAASSYPGAQLYMECAQLNIVGGTGAKTPAAVSFPGAYQPTDPGITIDIYWPPVTNYTIPGPAVFSC</sequence>
<dbReference type="PANTHER" id="PTHR33353:SF18">
    <property type="entry name" value="ENDOGLUCANASE II"/>
    <property type="match status" value="1"/>
</dbReference>
<reference evidence="12 13" key="1">
    <citation type="submission" date="2014-06" db="EMBL/GenBank/DDBJ databases">
        <title>Evolutionary Origins and Diversification of the Mycorrhizal Mutualists.</title>
        <authorList>
            <consortium name="DOE Joint Genome Institute"/>
            <consortium name="Mycorrhizal Genomics Consortium"/>
            <person name="Kohler A."/>
            <person name="Kuo A."/>
            <person name="Nagy L.G."/>
            <person name="Floudas D."/>
            <person name="Copeland A."/>
            <person name="Barry K.W."/>
            <person name="Cichocki N."/>
            <person name="Veneault-Fourrey C."/>
            <person name="LaButti K."/>
            <person name="Lindquist E.A."/>
            <person name="Lipzen A."/>
            <person name="Lundell T."/>
            <person name="Morin E."/>
            <person name="Murat C."/>
            <person name="Riley R."/>
            <person name="Ohm R."/>
            <person name="Sun H."/>
            <person name="Tunlid A."/>
            <person name="Henrissat B."/>
            <person name="Grigoriev I.V."/>
            <person name="Hibbett D.S."/>
            <person name="Martin F."/>
        </authorList>
    </citation>
    <scope>NUCLEOTIDE SEQUENCE [LARGE SCALE GENOMIC DNA]</scope>
    <source>
        <strain evidence="12 13">SS14</strain>
    </source>
</reference>
<dbReference type="GO" id="GO:0030245">
    <property type="term" value="P:cellulose catabolic process"/>
    <property type="evidence" value="ECO:0007669"/>
    <property type="project" value="UniProtKB-UniRule"/>
</dbReference>
<evidence type="ECO:0000256" key="4">
    <source>
        <dbReference type="ARBA" id="ARBA00023002"/>
    </source>
</evidence>
<evidence type="ECO:0000256" key="6">
    <source>
        <dbReference type="ARBA" id="ARBA00023033"/>
    </source>
</evidence>
<dbReference type="EMBL" id="KN837133">
    <property type="protein sequence ID" value="KIJ41964.1"/>
    <property type="molecule type" value="Genomic_DNA"/>
</dbReference>
<dbReference type="Gene3D" id="2.70.50.70">
    <property type="match status" value="1"/>
</dbReference>
<organism evidence="12 13">
    <name type="scientific">Sphaerobolus stellatus (strain SS14)</name>
    <dbReference type="NCBI Taxonomy" id="990650"/>
    <lineage>
        <taxon>Eukaryota</taxon>
        <taxon>Fungi</taxon>
        <taxon>Dikarya</taxon>
        <taxon>Basidiomycota</taxon>
        <taxon>Agaricomycotina</taxon>
        <taxon>Agaricomycetes</taxon>
        <taxon>Phallomycetidae</taxon>
        <taxon>Geastrales</taxon>
        <taxon>Sphaerobolaceae</taxon>
        <taxon>Sphaerobolus</taxon>
    </lineage>
</organism>
<dbReference type="EC" id="1.14.99.56" evidence="10"/>
<dbReference type="InterPro" id="IPR005103">
    <property type="entry name" value="AA9_LPMO"/>
</dbReference>
<comment type="subcellular location">
    <subcellularLocation>
        <location evidence="10">Secreted</location>
    </subcellularLocation>
</comment>
<dbReference type="InterPro" id="IPR049892">
    <property type="entry name" value="AA9"/>
</dbReference>
<dbReference type="GO" id="GO:0004497">
    <property type="term" value="F:monooxygenase activity"/>
    <property type="evidence" value="ECO:0007669"/>
    <property type="project" value="UniProtKB-KW"/>
</dbReference>
<dbReference type="CDD" id="cd21175">
    <property type="entry name" value="LPMO_AA9"/>
    <property type="match status" value="1"/>
</dbReference>
<keyword evidence="2" id="KW-0732">Signal</keyword>
<name>A0A0C9V545_SPHS4</name>
<evidence type="ECO:0000259" key="11">
    <source>
        <dbReference type="Pfam" id="PF03443"/>
    </source>
</evidence>
<dbReference type="GO" id="GO:0008810">
    <property type="term" value="F:cellulase activity"/>
    <property type="evidence" value="ECO:0007669"/>
    <property type="project" value="UniProtKB-UniRule"/>
</dbReference>
<evidence type="ECO:0000313" key="12">
    <source>
        <dbReference type="EMBL" id="KIJ41964.1"/>
    </source>
</evidence>
<keyword evidence="6 12" id="KW-0503">Monooxygenase</keyword>
<evidence type="ECO:0000256" key="7">
    <source>
        <dbReference type="ARBA" id="ARBA00023157"/>
    </source>
</evidence>
<proteinExistence type="predicted"/>
<keyword evidence="7 10" id="KW-1015">Disulfide bond</keyword>
<keyword evidence="5" id="KW-0186">Copper</keyword>
<comment type="catalytic activity">
    <reaction evidence="10">
        <text>[(1-&gt;4)-beta-D-glucosyl]n+m + reduced acceptor + O2 = 4-dehydro-beta-D-glucosyl-[(1-&gt;4)-beta-D-glucosyl]n-1 + [(1-&gt;4)-beta-D-glucosyl]m + acceptor + H2O.</text>
        <dbReference type="EC" id="1.14.99.56"/>
    </reaction>
</comment>
<comment type="domain">
    <text evidence="10">Has a modular structure: an endo-beta-1,4-glucanase catalytic module at the N-terminus, a linker rich in serines and threonines, and a C-terminal carbohydrate-binding module (CBM).</text>
</comment>
<feature type="non-terminal residue" evidence="12">
    <location>
        <position position="101"/>
    </location>
</feature>
<evidence type="ECO:0000256" key="2">
    <source>
        <dbReference type="ARBA" id="ARBA00022729"/>
    </source>
</evidence>
<dbReference type="GO" id="GO:0030248">
    <property type="term" value="F:cellulose binding"/>
    <property type="evidence" value="ECO:0007669"/>
    <property type="project" value="UniProtKB-UniRule"/>
</dbReference>
<dbReference type="HOGENOM" id="CLU_031730_4_4_1"/>
<keyword evidence="1" id="KW-0479">Metal-binding</keyword>
<dbReference type="Pfam" id="PF03443">
    <property type="entry name" value="AA9"/>
    <property type="match status" value="1"/>
</dbReference>
<evidence type="ECO:0000256" key="9">
    <source>
        <dbReference type="ARBA" id="ARBA00023326"/>
    </source>
</evidence>
<evidence type="ECO:0000256" key="10">
    <source>
        <dbReference type="RuleBase" id="RU368122"/>
    </source>
</evidence>
<accession>A0A0C9V545</accession>
<dbReference type="GO" id="GO:0005576">
    <property type="term" value="C:extracellular region"/>
    <property type="evidence" value="ECO:0007669"/>
    <property type="project" value="UniProtKB-SubCell"/>
</dbReference>
<feature type="domain" description="Auxiliary Activity family 9 catalytic" evidence="11">
    <location>
        <begin position="3"/>
        <end position="91"/>
    </location>
</feature>
<keyword evidence="13" id="KW-1185">Reference proteome</keyword>
<dbReference type="GO" id="GO:0046872">
    <property type="term" value="F:metal ion binding"/>
    <property type="evidence" value="ECO:0007669"/>
    <property type="project" value="UniProtKB-KW"/>
</dbReference>
<evidence type="ECO:0000256" key="3">
    <source>
        <dbReference type="ARBA" id="ARBA00023001"/>
    </source>
</evidence>
<keyword evidence="4" id="KW-0560">Oxidoreductase</keyword>
<dbReference type="OrthoDB" id="2525337at2759"/>
<keyword evidence="8 10" id="KW-0119">Carbohydrate metabolism</keyword>
<evidence type="ECO:0000256" key="8">
    <source>
        <dbReference type="ARBA" id="ARBA00023277"/>
    </source>
</evidence>
<protein>
    <recommendedName>
        <fullName evidence="10">AA9 family lytic polysaccharide monooxygenase</fullName>
        <ecNumber evidence="10">1.14.99.56</ecNumber>
    </recommendedName>
    <alternativeName>
        <fullName evidence="10">Endo-beta-1,4-glucanase</fullName>
    </alternativeName>
    <alternativeName>
        <fullName evidence="10">Glycosyl hydrolase 61 family protein</fullName>
    </alternativeName>
</protein>